<dbReference type="FunFam" id="1.20.200.10:FF:000001">
    <property type="entry name" value="Fumarate hydratase, mitochondrial"/>
    <property type="match status" value="1"/>
</dbReference>
<dbReference type="GO" id="GO:0006106">
    <property type="term" value="P:fumarate metabolic process"/>
    <property type="evidence" value="ECO:0007669"/>
    <property type="project" value="InterPro"/>
</dbReference>
<dbReference type="Pfam" id="PF00206">
    <property type="entry name" value="Lyase_1"/>
    <property type="match status" value="1"/>
</dbReference>
<dbReference type="Gene3D" id="1.20.200.10">
    <property type="entry name" value="Fumarase/aspartase (Central domain)"/>
    <property type="match status" value="1"/>
</dbReference>
<dbReference type="InterPro" id="IPR005677">
    <property type="entry name" value="Fum_hydII"/>
</dbReference>
<comment type="miscellaneous">
    <text evidence="4">There are 2 substrate-binding sites: the catalytic A site, and the non-catalytic B site that may play a role in the transfer of substrate or product between the active site and the solvent. Alternatively, the B site may bind allosteric effectors.</text>
</comment>
<dbReference type="Pfam" id="PF10415">
    <property type="entry name" value="FumaraseC_C"/>
    <property type="match status" value="1"/>
</dbReference>
<keyword evidence="2 4" id="KW-0816">Tricarboxylic acid cycle</keyword>
<evidence type="ECO:0000256" key="3">
    <source>
        <dbReference type="ARBA" id="ARBA00023239"/>
    </source>
</evidence>
<dbReference type="EMBL" id="RJKX01000016">
    <property type="protein sequence ID" value="ROP83677.1"/>
    <property type="molecule type" value="Genomic_DNA"/>
</dbReference>
<evidence type="ECO:0000259" key="5">
    <source>
        <dbReference type="Pfam" id="PF00206"/>
    </source>
</evidence>
<keyword evidence="4" id="KW-0963">Cytoplasm</keyword>
<protein>
    <recommendedName>
        <fullName evidence="4">Fumarate hydratase class II</fullName>
        <shortName evidence="4">Fumarase C</shortName>
        <ecNumber evidence="4">4.2.1.2</ecNumber>
    </recommendedName>
    <alternativeName>
        <fullName evidence="4">Aerobic fumarase</fullName>
    </alternativeName>
    <alternativeName>
        <fullName evidence="4">Iron-independent fumarase</fullName>
    </alternativeName>
</protein>
<dbReference type="InterPro" id="IPR024083">
    <property type="entry name" value="Fumarase/histidase_N"/>
</dbReference>
<dbReference type="PANTHER" id="PTHR11444:SF1">
    <property type="entry name" value="FUMARATE HYDRATASE, MITOCHONDRIAL"/>
    <property type="match status" value="1"/>
</dbReference>
<dbReference type="Proteomes" id="UP000278222">
    <property type="component" value="Unassembled WGS sequence"/>
</dbReference>
<feature type="binding site" description="in site B" evidence="4">
    <location>
        <begin position="133"/>
        <end position="136"/>
    </location>
    <ligand>
        <name>substrate</name>
    </ligand>
</feature>
<comment type="pathway">
    <text evidence="4">Carbohydrate metabolism; tricarboxylic acid cycle; (S)-malate from fumarate: step 1/1.</text>
</comment>
<dbReference type="InterPro" id="IPR008948">
    <property type="entry name" value="L-Aspartase-like"/>
</dbReference>
<dbReference type="FunFam" id="1.10.275.10:FF:000001">
    <property type="entry name" value="Fumarate hydratase, mitochondrial"/>
    <property type="match status" value="1"/>
</dbReference>
<dbReference type="EC" id="4.2.1.2" evidence="4"/>
<dbReference type="CDD" id="cd01362">
    <property type="entry name" value="Fumarase_classII"/>
    <property type="match status" value="1"/>
</dbReference>
<dbReference type="InterPro" id="IPR000362">
    <property type="entry name" value="Fumarate_lyase_fam"/>
</dbReference>
<comment type="subunit">
    <text evidence="4">Homotetramer.</text>
</comment>
<dbReference type="NCBIfam" id="TIGR00979">
    <property type="entry name" value="fumC_II"/>
    <property type="match status" value="1"/>
</dbReference>
<dbReference type="AlphaFoldDB" id="A0A3N1KWT3"/>
<evidence type="ECO:0000256" key="1">
    <source>
        <dbReference type="ARBA" id="ARBA00009084"/>
    </source>
</evidence>
<sequence length="467" mass="48630">MPPDNTIETRIETDSFGPIAVPADRLWGAQTQRSLENFRIGVERMPVEIVRAFGLQKQASARANMALGALDPTIGAAIDQAAGEVAAGLLDDHFPLVVWQTGSGTQTNMNANEVVANRAAELLGAGRGGKRVHPNDHVNRSQSSNDSFPTAMHVAAVLAIEGRLLPALDHLAAVLRGRAAAFTDVVKLGRTHLQDAVPMTLGQEIGAWAYQVEAAAHGLRHALPALRQVPQGGTAVGTGLNAPAGFSARFAQELTALAGSSFAPAEDRFAYMAAHDAFVAASGALNTAAVALTKVANDVRLLASGPRAGFGELILPENEPGSSIMPGKVNPTQAEALTMVAAQVMGNHVAVTIAGAQGHLQLNVFKPVIIHALLQSVRLLADGAASFADNCAAGIEPDRAHIRRHLEESLMLVTALTPAIGYDKAAEIAKKAHHEGTTLRAAALDLGYLDAAAFDAAVRPETMISGG</sequence>
<dbReference type="FunFam" id="1.10.40.30:FF:000002">
    <property type="entry name" value="Fumarate hydratase class II"/>
    <property type="match status" value="1"/>
</dbReference>
<dbReference type="InterPro" id="IPR018951">
    <property type="entry name" value="Fumarase_C_C"/>
</dbReference>
<dbReference type="UniPathway" id="UPA00223">
    <property type="reaction ID" value="UER01007"/>
</dbReference>
<feature type="binding site" evidence="4">
    <location>
        <position position="191"/>
    </location>
    <ligand>
        <name>substrate</name>
    </ligand>
</feature>
<gene>
    <name evidence="4" type="primary">fumC</name>
    <name evidence="7" type="ORF">EDC65_4326</name>
</gene>
<comment type="similarity">
    <text evidence="1 4">Belongs to the class-II fumarase/aspartase family. Fumarase subfamily.</text>
</comment>
<dbReference type="Gene3D" id="1.10.275.10">
    <property type="entry name" value="Fumarase/aspartase (N-terminal domain)"/>
    <property type="match status" value="1"/>
</dbReference>
<proteinExistence type="inferred from homology"/>
<comment type="caution">
    <text evidence="7">The sequence shown here is derived from an EMBL/GenBank/DDBJ whole genome shotgun (WGS) entry which is preliminary data.</text>
</comment>
<feature type="domain" description="Fumarase C C-terminal" evidence="6">
    <location>
        <begin position="412"/>
        <end position="464"/>
    </location>
</feature>
<dbReference type="SUPFAM" id="SSF48557">
    <property type="entry name" value="L-aspartase-like"/>
    <property type="match status" value="1"/>
</dbReference>
<reference evidence="7 8" key="1">
    <citation type="submission" date="2018-11" db="EMBL/GenBank/DDBJ databases">
        <title>Genomic Encyclopedia of Type Strains, Phase IV (KMG-IV): sequencing the most valuable type-strain genomes for metagenomic binning, comparative biology and taxonomic classification.</title>
        <authorList>
            <person name="Goeker M."/>
        </authorList>
    </citation>
    <scope>NUCLEOTIDE SEQUENCE [LARGE SCALE GENOMIC DNA]</scope>
    <source>
        <strain evidence="7 8">DSM 5900</strain>
    </source>
</reference>
<dbReference type="PRINTS" id="PR00145">
    <property type="entry name" value="ARGSUCLYASE"/>
</dbReference>
<feature type="binding site" evidence="4">
    <location>
        <begin position="143"/>
        <end position="145"/>
    </location>
    <ligand>
        <name>substrate</name>
    </ligand>
</feature>
<feature type="domain" description="Fumarate lyase N-terminal" evidence="5">
    <location>
        <begin position="17"/>
        <end position="346"/>
    </location>
</feature>
<dbReference type="GO" id="GO:0006108">
    <property type="term" value="P:malate metabolic process"/>
    <property type="evidence" value="ECO:0007669"/>
    <property type="project" value="TreeGrafter"/>
</dbReference>
<keyword evidence="8" id="KW-1185">Reference proteome</keyword>
<feature type="binding site" evidence="4">
    <location>
        <position position="323"/>
    </location>
    <ligand>
        <name>substrate</name>
    </ligand>
</feature>
<dbReference type="NCBIfam" id="NF008909">
    <property type="entry name" value="PRK12273.1"/>
    <property type="match status" value="1"/>
</dbReference>
<comment type="catalytic activity">
    <reaction evidence="4">
        <text>(S)-malate = fumarate + H2O</text>
        <dbReference type="Rhea" id="RHEA:12460"/>
        <dbReference type="ChEBI" id="CHEBI:15377"/>
        <dbReference type="ChEBI" id="CHEBI:15589"/>
        <dbReference type="ChEBI" id="CHEBI:29806"/>
        <dbReference type="EC" id="4.2.1.2"/>
    </reaction>
</comment>
<organism evidence="7 8">
    <name type="scientific">Stella humosa</name>
    <dbReference type="NCBI Taxonomy" id="94"/>
    <lineage>
        <taxon>Bacteria</taxon>
        <taxon>Pseudomonadati</taxon>
        <taxon>Pseudomonadota</taxon>
        <taxon>Alphaproteobacteria</taxon>
        <taxon>Rhodospirillales</taxon>
        <taxon>Stellaceae</taxon>
        <taxon>Stella</taxon>
    </lineage>
</organism>
<keyword evidence="3 4" id="KW-0456">Lyase</keyword>
<feature type="binding site" evidence="4">
    <location>
        <begin position="103"/>
        <end position="105"/>
    </location>
    <ligand>
        <name>substrate</name>
    </ligand>
</feature>
<dbReference type="PRINTS" id="PR00149">
    <property type="entry name" value="FUMRATELYASE"/>
</dbReference>
<comment type="subcellular location">
    <subcellularLocation>
        <location evidence="4">Cytoplasm</location>
    </subcellularLocation>
</comment>
<comment type="function">
    <text evidence="4">Involved in the TCA cycle. Catalyzes the stereospecific interconversion of fumarate to L-malate.</text>
</comment>
<dbReference type="GO" id="GO:0004333">
    <property type="term" value="F:fumarate hydratase activity"/>
    <property type="evidence" value="ECO:0007669"/>
    <property type="project" value="UniProtKB-UniRule"/>
</dbReference>
<dbReference type="RefSeq" id="WP_123693437.1">
    <property type="nucleotide sequence ID" value="NZ_AP019700.1"/>
</dbReference>
<dbReference type="HAMAP" id="MF_00743">
    <property type="entry name" value="FumaraseC"/>
    <property type="match status" value="1"/>
</dbReference>
<feature type="binding site" evidence="4">
    <location>
        <begin position="328"/>
        <end position="330"/>
    </location>
    <ligand>
        <name>substrate</name>
    </ligand>
</feature>
<dbReference type="OrthoDB" id="9802809at2"/>
<feature type="active site" description="Proton donor/acceptor" evidence="4">
    <location>
        <position position="192"/>
    </location>
</feature>
<evidence type="ECO:0000313" key="8">
    <source>
        <dbReference type="Proteomes" id="UP000278222"/>
    </source>
</evidence>
<evidence type="ECO:0000313" key="7">
    <source>
        <dbReference type="EMBL" id="ROP83677.1"/>
    </source>
</evidence>
<name>A0A3N1KWT3_9PROT</name>
<dbReference type="GO" id="GO:0005737">
    <property type="term" value="C:cytoplasm"/>
    <property type="evidence" value="ECO:0007669"/>
    <property type="project" value="UniProtKB-SubCell"/>
</dbReference>
<accession>A0A3N1KWT3</accession>
<dbReference type="PANTHER" id="PTHR11444">
    <property type="entry name" value="ASPARTATEAMMONIA/ARGININOSUCCINATE/ADENYLOSUCCINATE LYASE"/>
    <property type="match status" value="1"/>
</dbReference>
<dbReference type="Gene3D" id="1.10.40.30">
    <property type="entry name" value="Fumarase/aspartase (C-terminal domain)"/>
    <property type="match status" value="1"/>
</dbReference>
<dbReference type="PROSITE" id="PS00163">
    <property type="entry name" value="FUMARATE_LYASES"/>
    <property type="match status" value="1"/>
</dbReference>
<dbReference type="InterPro" id="IPR020557">
    <property type="entry name" value="Fumarate_lyase_CS"/>
</dbReference>
<evidence type="ECO:0000259" key="6">
    <source>
        <dbReference type="Pfam" id="PF10415"/>
    </source>
</evidence>
<feature type="site" description="Important for catalytic activity" evidence="4">
    <location>
        <position position="335"/>
    </location>
</feature>
<feature type="active site" evidence="4">
    <location>
        <position position="322"/>
    </location>
</feature>
<dbReference type="GO" id="GO:0006099">
    <property type="term" value="P:tricarboxylic acid cycle"/>
    <property type="evidence" value="ECO:0007669"/>
    <property type="project" value="UniProtKB-UniRule"/>
</dbReference>
<dbReference type="InterPro" id="IPR022761">
    <property type="entry name" value="Fumarate_lyase_N"/>
</dbReference>
<evidence type="ECO:0000256" key="4">
    <source>
        <dbReference type="HAMAP-Rule" id="MF_00743"/>
    </source>
</evidence>
<evidence type="ECO:0000256" key="2">
    <source>
        <dbReference type="ARBA" id="ARBA00022532"/>
    </source>
</evidence>